<gene>
    <name evidence="7" type="ORF">AWC29_13545</name>
    <name evidence="6" type="ORF">BN973_03931</name>
</gene>
<dbReference type="InterPro" id="IPR036390">
    <property type="entry name" value="WH_DNA-bd_sf"/>
</dbReference>
<dbReference type="InterPro" id="IPR011991">
    <property type="entry name" value="ArsR-like_HTH"/>
</dbReference>
<evidence type="ECO:0000256" key="1">
    <source>
        <dbReference type="ARBA" id="ARBA00023015"/>
    </source>
</evidence>
<dbReference type="InterPro" id="IPR019885">
    <property type="entry name" value="Tscrpt_reg_HTH_AsnC-type_CS"/>
</dbReference>
<dbReference type="Proteomes" id="UP000193710">
    <property type="component" value="Unassembled WGS sequence"/>
</dbReference>
<dbReference type="PROSITE" id="PS50956">
    <property type="entry name" value="HTH_ASNC_2"/>
    <property type="match status" value="1"/>
</dbReference>
<dbReference type="SUPFAM" id="SSF46785">
    <property type="entry name" value="Winged helix' DNA-binding domain"/>
    <property type="match status" value="1"/>
</dbReference>
<dbReference type="CDD" id="cd00090">
    <property type="entry name" value="HTH_ARSR"/>
    <property type="match status" value="1"/>
</dbReference>
<dbReference type="AlphaFoldDB" id="A0A024K1U7"/>
<proteinExistence type="predicted"/>
<dbReference type="eggNOG" id="COG1522">
    <property type="taxonomic scope" value="Bacteria"/>
</dbReference>
<dbReference type="GO" id="GO:0043200">
    <property type="term" value="P:response to amino acid"/>
    <property type="evidence" value="ECO:0007669"/>
    <property type="project" value="TreeGrafter"/>
</dbReference>
<organism evidence="6">
    <name type="scientific">Mycobacterium triplex</name>
    <dbReference type="NCBI Taxonomy" id="47839"/>
    <lineage>
        <taxon>Bacteria</taxon>
        <taxon>Bacillati</taxon>
        <taxon>Actinomycetota</taxon>
        <taxon>Actinomycetes</taxon>
        <taxon>Mycobacteriales</taxon>
        <taxon>Mycobacteriaceae</taxon>
        <taxon>Mycobacterium</taxon>
        <taxon>Mycobacterium simiae complex</taxon>
    </lineage>
</organism>
<evidence type="ECO:0000313" key="7">
    <source>
        <dbReference type="EMBL" id="ORX04909.1"/>
    </source>
</evidence>
<keyword evidence="1" id="KW-0805">Transcription regulation</keyword>
<dbReference type="HOGENOM" id="CLU_091233_5_0_11"/>
<evidence type="ECO:0000256" key="3">
    <source>
        <dbReference type="ARBA" id="ARBA00023163"/>
    </source>
</evidence>
<keyword evidence="3" id="KW-0804">Transcription</keyword>
<feature type="domain" description="HTH asnC-type" evidence="5">
    <location>
        <begin position="4"/>
        <end position="65"/>
    </location>
</feature>
<dbReference type="GO" id="GO:0043565">
    <property type="term" value="F:sequence-specific DNA binding"/>
    <property type="evidence" value="ECO:0007669"/>
    <property type="project" value="InterPro"/>
</dbReference>
<dbReference type="InterPro" id="IPR036388">
    <property type="entry name" value="WH-like_DNA-bd_sf"/>
</dbReference>
<dbReference type="EMBL" id="HG964446">
    <property type="protein sequence ID" value="CDO89552.1"/>
    <property type="molecule type" value="Genomic_DNA"/>
</dbReference>
<dbReference type="Proteomes" id="UP000028880">
    <property type="component" value="Unassembled WGS sequence"/>
</dbReference>
<dbReference type="GO" id="GO:0005829">
    <property type="term" value="C:cytosol"/>
    <property type="evidence" value="ECO:0007669"/>
    <property type="project" value="TreeGrafter"/>
</dbReference>
<dbReference type="SUPFAM" id="SSF54909">
    <property type="entry name" value="Dimeric alpha+beta barrel"/>
    <property type="match status" value="1"/>
</dbReference>
<dbReference type="STRING" id="47839.BN973_03931"/>
<reference evidence="7 8" key="3">
    <citation type="submission" date="2016-01" db="EMBL/GenBank/DDBJ databases">
        <title>The new phylogeny of the genus Mycobacterium.</title>
        <authorList>
            <person name="Tarcisio F."/>
            <person name="Conor M."/>
            <person name="Antonella G."/>
            <person name="Elisabetta G."/>
            <person name="Giulia F.S."/>
            <person name="Sara T."/>
            <person name="Anna F."/>
            <person name="Clotilde B."/>
            <person name="Roberto B."/>
            <person name="Veronica D.S."/>
            <person name="Fabio R."/>
            <person name="Monica P."/>
            <person name="Olivier J."/>
            <person name="Enrico T."/>
            <person name="Nicola S."/>
        </authorList>
    </citation>
    <scope>NUCLEOTIDE SEQUENCE [LARGE SCALE GENOMIC DNA]</scope>
    <source>
        <strain evidence="7 8">DSM 44626</strain>
    </source>
</reference>
<dbReference type="PANTHER" id="PTHR30154">
    <property type="entry name" value="LEUCINE-RESPONSIVE REGULATORY PROTEIN"/>
    <property type="match status" value="1"/>
</dbReference>
<dbReference type="EMBL" id="LQPY01000017">
    <property type="protein sequence ID" value="ORX04909.1"/>
    <property type="molecule type" value="Genomic_DNA"/>
</dbReference>
<dbReference type="FunFam" id="1.10.10.10:FF:000192">
    <property type="entry name" value="AsnC family transcriptional regulator"/>
    <property type="match status" value="1"/>
</dbReference>
<keyword evidence="8" id="KW-1185">Reference proteome</keyword>
<dbReference type="PANTHER" id="PTHR30154:SF45">
    <property type="entry name" value="TRANSCRIPTIONAL REGULATORY PROTEIN (PROBABLY ASNC-FAMILY)-RELATED"/>
    <property type="match status" value="1"/>
</dbReference>
<dbReference type="RefSeq" id="WP_036470189.1">
    <property type="nucleotide sequence ID" value="NZ_HG964446.1"/>
</dbReference>
<dbReference type="Pfam" id="PF13404">
    <property type="entry name" value="HTH_AsnC-type"/>
    <property type="match status" value="1"/>
</dbReference>
<dbReference type="PROSITE" id="PS00519">
    <property type="entry name" value="HTH_ASNC_1"/>
    <property type="match status" value="1"/>
</dbReference>
<protein>
    <submittedName>
        <fullName evidence="6">AsnC family transcriptional regulator</fullName>
    </submittedName>
</protein>
<dbReference type="InterPro" id="IPR011008">
    <property type="entry name" value="Dimeric_a/b-barrel"/>
</dbReference>
<accession>A0A024K1U7</accession>
<sequence>MDRLDDTDERILAELTEHARATFAEIGEKVNLSAPAVKRRVDRMLDNGVIRGFTTIVDRNALGWNTEAYVQVYCHGTIAPDQLRAAWVDMPEVVSAATVTGTSDAILHVLARDMRHLESALERIRESADIERSESIVVLSNLIDRMRT</sequence>
<dbReference type="Pfam" id="PF01037">
    <property type="entry name" value="AsnC_trans_reg"/>
    <property type="match status" value="1"/>
</dbReference>
<evidence type="ECO:0000313" key="8">
    <source>
        <dbReference type="Proteomes" id="UP000193710"/>
    </source>
</evidence>
<reference evidence="6" key="2">
    <citation type="submission" date="2014-04" db="EMBL/GenBank/DDBJ databases">
        <authorList>
            <person name="Urmite Genomes U."/>
        </authorList>
    </citation>
    <scope>NUCLEOTIDE SEQUENCE</scope>
    <source>
        <strain evidence="6">DSM 44626</strain>
    </source>
</reference>
<dbReference type="InterPro" id="IPR019887">
    <property type="entry name" value="Tscrpt_reg_AsnC/Lrp_C"/>
</dbReference>
<evidence type="ECO:0000259" key="5">
    <source>
        <dbReference type="PROSITE" id="PS50956"/>
    </source>
</evidence>
<keyword evidence="4" id="KW-0175">Coiled coil</keyword>
<feature type="coiled-coil region" evidence="4">
    <location>
        <begin position="107"/>
        <end position="134"/>
    </location>
</feature>
<name>A0A024K1U7_9MYCO</name>
<evidence type="ECO:0000313" key="6">
    <source>
        <dbReference type="EMBL" id="CDO89552.1"/>
    </source>
</evidence>
<dbReference type="SMART" id="SM00344">
    <property type="entry name" value="HTH_ASNC"/>
    <property type="match status" value="1"/>
</dbReference>
<dbReference type="PRINTS" id="PR00033">
    <property type="entry name" value="HTHASNC"/>
</dbReference>
<evidence type="ECO:0000256" key="4">
    <source>
        <dbReference type="SAM" id="Coils"/>
    </source>
</evidence>
<evidence type="ECO:0000256" key="2">
    <source>
        <dbReference type="ARBA" id="ARBA00023125"/>
    </source>
</evidence>
<dbReference type="OrthoDB" id="4379331at2"/>
<reference evidence="6" key="1">
    <citation type="journal article" date="2014" name="Genome Announc.">
        <title>Draft Genome Sequence of Mycobacterium triplex DSM 44626.</title>
        <authorList>
            <person name="Sassi M."/>
            <person name="Croce O."/>
            <person name="Robert C."/>
            <person name="Raoult D."/>
            <person name="Drancourt M."/>
        </authorList>
    </citation>
    <scope>NUCLEOTIDE SEQUENCE [LARGE SCALE GENOMIC DNA]</scope>
    <source>
        <strain evidence="6">DSM 44626</strain>
    </source>
</reference>
<keyword evidence="2" id="KW-0238">DNA-binding</keyword>
<dbReference type="InterPro" id="IPR000485">
    <property type="entry name" value="AsnC-type_HTH_dom"/>
</dbReference>
<dbReference type="Gene3D" id="1.10.10.10">
    <property type="entry name" value="Winged helix-like DNA-binding domain superfamily/Winged helix DNA-binding domain"/>
    <property type="match status" value="1"/>
</dbReference>
<dbReference type="InterPro" id="IPR019888">
    <property type="entry name" value="Tscrpt_reg_AsnC-like"/>
</dbReference>
<dbReference type="Gene3D" id="3.30.70.920">
    <property type="match status" value="1"/>
</dbReference>